<evidence type="ECO:0000313" key="1">
    <source>
        <dbReference type="EMBL" id="GFR28087.1"/>
    </source>
</evidence>
<comment type="caution">
    <text evidence="1">The sequence shown here is derived from an EMBL/GenBank/DDBJ whole genome shotgun (WGS) entry which is preliminary data.</text>
</comment>
<sequence length="95" mass="10665">MRASVCATAISRNDRANCPGATCPECRSFNKSVSRKGASMFPEKTAIIFSCICQPREREMMFKLSRGFETRFQQRSVGRSTLTVSPSPHTHWCDS</sequence>
<protein>
    <submittedName>
        <fullName evidence="1">Uncharacterized protein</fullName>
    </submittedName>
</protein>
<reference evidence="1" key="1">
    <citation type="submission" date="2020-07" db="EMBL/GenBank/DDBJ databases">
        <title>Multicomponent nature underlies the extraordinary mechanical properties of spider dragline silk.</title>
        <authorList>
            <person name="Kono N."/>
            <person name="Nakamura H."/>
            <person name="Mori M."/>
            <person name="Yoshida Y."/>
            <person name="Ohtoshi R."/>
            <person name="Malay A.D."/>
            <person name="Moran D.A.P."/>
            <person name="Tomita M."/>
            <person name="Numata K."/>
            <person name="Arakawa K."/>
        </authorList>
    </citation>
    <scope>NUCLEOTIDE SEQUENCE</scope>
</reference>
<dbReference type="EMBL" id="BMAO01019062">
    <property type="protein sequence ID" value="GFR28087.1"/>
    <property type="molecule type" value="Genomic_DNA"/>
</dbReference>
<gene>
    <name evidence="1" type="ORF">TNCT_207571</name>
</gene>
<proteinExistence type="predicted"/>
<name>A0A8X6M138_TRICU</name>
<accession>A0A8X6M138</accession>
<dbReference type="Proteomes" id="UP000887116">
    <property type="component" value="Unassembled WGS sequence"/>
</dbReference>
<organism evidence="1 2">
    <name type="scientific">Trichonephila clavata</name>
    <name type="common">Joro spider</name>
    <name type="synonym">Nephila clavata</name>
    <dbReference type="NCBI Taxonomy" id="2740835"/>
    <lineage>
        <taxon>Eukaryota</taxon>
        <taxon>Metazoa</taxon>
        <taxon>Ecdysozoa</taxon>
        <taxon>Arthropoda</taxon>
        <taxon>Chelicerata</taxon>
        <taxon>Arachnida</taxon>
        <taxon>Araneae</taxon>
        <taxon>Araneomorphae</taxon>
        <taxon>Entelegynae</taxon>
        <taxon>Araneoidea</taxon>
        <taxon>Nephilidae</taxon>
        <taxon>Trichonephila</taxon>
    </lineage>
</organism>
<evidence type="ECO:0000313" key="2">
    <source>
        <dbReference type="Proteomes" id="UP000887116"/>
    </source>
</evidence>
<keyword evidence="2" id="KW-1185">Reference proteome</keyword>
<dbReference type="AlphaFoldDB" id="A0A8X6M138"/>